<dbReference type="InterPro" id="IPR016954">
    <property type="entry name" value="Uncharacterised_Vng0742h"/>
</dbReference>
<dbReference type="Pfam" id="PF10069">
    <property type="entry name" value="DICT"/>
    <property type="match status" value="1"/>
</dbReference>
<keyword evidence="3" id="KW-1185">Reference proteome</keyword>
<dbReference type="PIRSF" id="PIRSF030471">
    <property type="entry name" value="STR_Vng0742h_prd"/>
    <property type="match status" value="1"/>
</dbReference>
<feature type="domain" description="DICT" evidence="1">
    <location>
        <begin position="104"/>
        <end position="210"/>
    </location>
</feature>
<comment type="caution">
    <text evidence="2">The sequence shown here is derived from an EMBL/GenBank/DDBJ whole genome shotgun (WGS) entry which is preliminary data.</text>
</comment>
<evidence type="ECO:0000259" key="1">
    <source>
        <dbReference type="Pfam" id="PF10069"/>
    </source>
</evidence>
<dbReference type="InterPro" id="IPR019278">
    <property type="entry name" value="DICT_dom"/>
</dbReference>
<protein>
    <submittedName>
        <fullName evidence="2">Sensor protein</fullName>
    </submittedName>
</protein>
<proteinExistence type="predicted"/>
<dbReference type="EMBL" id="JAMQON010000007">
    <property type="protein sequence ID" value="MDS0261559.1"/>
    <property type="molecule type" value="Genomic_DNA"/>
</dbReference>
<dbReference type="Proteomes" id="UP001259659">
    <property type="component" value="Unassembled WGS sequence"/>
</dbReference>
<sequence>MSFGEILSDISGREKQVIVYAPDDTGTDLAEVLATRNLTIDHRRLPSISSESFVIIRDGGEFQGAMSLPDLLEFISPPIRRPQNLDALAPKHRAVYELLDDTVFVSLDRRQLLATSRELEDRAWRTGRGRLRAGFQRADAFEAQTDVYRELSATDIDIDVYVPGGVSGAPLDDTPVTVHTDPDSDLDRYWFVLFDDGASGAQNCALIARETEGGKYQGVWTYNPELVAQAFEAVG</sequence>
<organism evidence="2 3">
    <name type="scientific">Haloarcula saliterrae</name>
    <dbReference type="NCBI Taxonomy" id="2950534"/>
    <lineage>
        <taxon>Archaea</taxon>
        <taxon>Methanobacteriati</taxon>
        <taxon>Methanobacteriota</taxon>
        <taxon>Stenosarchaea group</taxon>
        <taxon>Halobacteria</taxon>
        <taxon>Halobacteriales</taxon>
        <taxon>Haloarculaceae</taxon>
        <taxon>Haloarcula</taxon>
    </lineage>
</organism>
<evidence type="ECO:0000313" key="2">
    <source>
        <dbReference type="EMBL" id="MDS0261559.1"/>
    </source>
</evidence>
<evidence type="ECO:0000313" key="3">
    <source>
        <dbReference type="Proteomes" id="UP001259659"/>
    </source>
</evidence>
<gene>
    <name evidence="2" type="ORF">NDI56_19340</name>
</gene>
<dbReference type="RefSeq" id="WP_310921452.1">
    <property type="nucleotide sequence ID" value="NZ_JAMQON010000007.1"/>
</dbReference>
<name>A0ABU2FH22_9EURY</name>
<reference evidence="2 3" key="1">
    <citation type="submission" date="2022-06" db="EMBL/GenBank/DDBJ databases">
        <title>Haloarcula sp. a new haloarchaeum isolate from saline soil.</title>
        <authorList>
            <person name="Strakova D."/>
            <person name="Galisteo C."/>
            <person name="Sanchez-Porro C."/>
            <person name="Ventosa A."/>
        </authorList>
    </citation>
    <scope>NUCLEOTIDE SEQUENCE [LARGE SCALE GENOMIC DNA]</scope>
    <source>
        <strain evidence="2 3">S1CR25-12</strain>
    </source>
</reference>
<accession>A0ABU2FH22</accession>